<name>A0ABP0FV00_CLALP</name>
<protein>
    <submittedName>
        <fullName evidence="1">Uncharacterized protein</fullName>
    </submittedName>
</protein>
<dbReference type="Proteomes" id="UP001642483">
    <property type="component" value="Unassembled WGS sequence"/>
</dbReference>
<evidence type="ECO:0000313" key="2">
    <source>
        <dbReference type="Proteomes" id="UP001642483"/>
    </source>
</evidence>
<gene>
    <name evidence="1" type="ORF">CVLEPA_LOCUS13132</name>
</gene>
<organism evidence="1 2">
    <name type="scientific">Clavelina lepadiformis</name>
    <name type="common">Light-bulb sea squirt</name>
    <name type="synonym">Ascidia lepadiformis</name>
    <dbReference type="NCBI Taxonomy" id="159417"/>
    <lineage>
        <taxon>Eukaryota</taxon>
        <taxon>Metazoa</taxon>
        <taxon>Chordata</taxon>
        <taxon>Tunicata</taxon>
        <taxon>Ascidiacea</taxon>
        <taxon>Aplousobranchia</taxon>
        <taxon>Clavelinidae</taxon>
        <taxon>Clavelina</taxon>
    </lineage>
</organism>
<keyword evidence="2" id="KW-1185">Reference proteome</keyword>
<evidence type="ECO:0000313" key="1">
    <source>
        <dbReference type="EMBL" id="CAK8682473.1"/>
    </source>
</evidence>
<comment type="caution">
    <text evidence="1">The sequence shown here is derived from an EMBL/GenBank/DDBJ whole genome shotgun (WGS) entry which is preliminary data.</text>
</comment>
<accession>A0ABP0FV00</accession>
<proteinExistence type="predicted"/>
<reference evidence="1 2" key="1">
    <citation type="submission" date="2024-02" db="EMBL/GenBank/DDBJ databases">
        <authorList>
            <person name="Daric V."/>
            <person name="Darras S."/>
        </authorList>
    </citation>
    <scope>NUCLEOTIDE SEQUENCE [LARGE SCALE GENOMIC DNA]</scope>
</reference>
<dbReference type="EMBL" id="CAWYQH010000090">
    <property type="protein sequence ID" value="CAK8682473.1"/>
    <property type="molecule type" value="Genomic_DNA"/>
</dbReference>
<sequence length="183" mass="20655">MRHNTSHDSNLKEQDREYKPSGLDVHWLGVFYSGQKAEFCGMTIFTVGLKKVFAPLKPDDGSSSLEPRLLIAMSCRLVDRKPDLVQARIETFNPEFHCSSPHCKGNQNLRSDAYHTTDIQFNLHRLSIGQARNSCESKTPQPQTKNVELESRCSAKLSYGSRISKWILSELVIGMVRECGAIL</sequence>